<dbReference type="HOGENOM" id="CLU_002661_0_0_1"/>
<evidence type="ECO:0000256" key="5">
    <source>
        <dbReference type="ARBA" id="ARBA00023136"/>
    </source>
</evidence>
<evidence type="ECO:0000259" key="13">
    <source>
        <dbReference type="PROSITE" id="PS50004"/>
    </source>
</evidence>
<dbReference type="GO" id="GO:0000139">
    <property type="term" value="C:Golgi membrane"/>
    <property type="evidence" value="ECO:0007669"/>
    <property type="project" value="UniProtKB-SubCell"/>
</dbReference>
<dbReference type="CDD" id="cd04039">
    <property type="entry name" value="C2_PSD"/>
    <property type="match status" value="1"/>
</dbReference>
<dbReference type="Proteomes" id="UP000011777">
    <property type="component" value="Unassembled WGS sequence"/>
</dbReference>
<dbReference type="OMA" id="TCASRDW"/>
<dbReference type="EC" id="4.1.1.65" evidence="11"/>
<dbReference type="eggNOG" id="KOG2419">
    <property type="taxonomic scope" value="Eukaryota"/>
</dbReference>
<evidence type="ECO:0000256" key="12">
    <source>
        <dbReference type="SAM" id="MobiDB-lite"/>
    </source>
</evidence>
<evidence type="ECO:0000256" key="3">
    <source>
        <dbReference type="ARBA" id="ARBA00022793"/>
    </source>
</evidence>
<gene>
    <name evidence="11" type="primary">PSD2</name>
    <name evidence="14" type="ORF">G210_3212</name>
</gene>
<name>M3JUJ5_CANMX</name>
<dbReference type="InterPro" id="IPR033177">
    <property type="entry name" value="PSD-B"/>
</dbReference>
<dbReference type="Pfam" id="PF00168">
    <property type="entry name" value="C2"/>
    <property type="match status" value="2"/>
</dbReference>
<feature type="domain" description="C2" evidence="13">
    <location>
        <begin position="29"/>
        <end position="165"/>
    </location>
</feature>
<evidence type="ECO:0000256" key="1">
    <source>
        <dbReference type="ARBA" id="ARBA00005189"/>
    </source>
</evidence>
<feature type="chain" id="PRO_5023405798" description="Phosphatidylserine decarboxylase 2 alpha chain" evidence="11">
    <location>
        <begin position="996"/>
        <end position="1104"/>
    </location>
</feature>
<keyword evidence="8 11" id="KW-0456">Lyase</keyword>
<feature type="active site" description="Charge relay system; for autoendoproteolytic cleavage activity" evidence="11">
    <location>
        <position position="854"/>
    </location>
</feature>
<keyword evidence="4 11" id="KW-0443">Lipid metabolism</keyword>
<dbReference type="HAMAP" id="MF_00663">
    <property type="entry name" value="PS_decarb_PSD_B_type2"/>
    <property type="match status" value="1"/>
</dbReference>
<dbReference type="InterPro" id="IPR035892">
    <property type="entry name" value="C2_domain_sf"/>
</dbReference>
<keyword evidence="11" id="KW-0333">Golgi apparatus</keyword>
<evidence type="ECO:0000256" key="4">
    <source>
        <dbReference type="ARBA" id="ARBA00023098"/>
    </source>
</evidence>
<comment type="cofactor">
    <cofactor evidence="11">
        <name>pyruvate</name>
        <dbReference type="ChEBI" id="CHEBI:15361"/>
    </cofactor>
    <text evidence="11">Binds 1 pyruvoyl group covalently per subunit.</text>
</comment>
<feature type="site" description="Cleavage (non-hydrolytic); by autocatalysis" evidence="11">
    <location>
        <begin position="995"/>
        <end position="996"/>
    </location>
</feature>
<dbReference type="UniPathway" id="UPA00558">
    <property type="reaction ID" value="UER00616"/>
</dbReference>
<dbReference type="GO" id="GO:0016540">
    <property type="term" value="P:protein autoprocessing"/>
    <property type="evidence" value="ECO:0007669"/>
    <property type="project" value="UniProtKB-UniRule"/>
</dbReference>
<dbReference type="AlphaFoldDB" id="M3JUJ5"/>
<comment type="catalytic activity">
    <reaction evidence="11">
        <text>a 1,2-diacyl-sn-glycero-3-phospho-L-serine + H(+) = a 1,2-diacyl-sn-glycero-3-phosphoethanolamine + CO2</text>
        <dbReference type="Rhea" id="RHEA:20828"/>
        <dbReference type="ChEBI" id="CHEBI:15378"/>
        <dbReference type="ChEBI" id="CHEBI:16526"/>
        <dbReference type="ChEBI" id="CHEBI:57262"/>
        <dbReference type="ChEBI" id="CHEBI:64612"/>
        <dbReference type="EC" id="4.1.1.65"/>
    </reaction>
</comment>
<dbReference type="GO" id="GO:0005795">
    <property type="term" value="C:Golgi stack"/>
    <property type="evidence" value="ECO:0007669"/>
    <property type="project" value="UniProtKB-UniRule"/>
</dbReference>
<keyword evidence="10 11" id="KW-0670">Pyruvate</keyword>
<evidence type="ECO:0000256" key="7">
    <source>
        <dbReference type="ARBA" id="ARBA00023209"/>
    </source>
</evidence>
<feature type="compositionally biased region" description="Basic and acidic residues" evidence="12">
    <location>
        <begin position="471"/>
        <end position="498"/>
    </location>
</feature>
<keyword evidence="3 11" id="KW-0210">Decarboxylase</keyword>
<comment type="subcellular location">
    <subcellularLocation>
        <location evidence="11">Golgi apparatus membrane</location>
        <topology evidence="11">Peripheral membrane protein</topology>
        <orientation evidence="11">Cytoplasmic side</orientation>
    </subcellularLocation>
    <subcellularLocation>
        <location evidence="11">Endosome membrane</location>
        <topology evidence="11">Peripheral membrane protein</topology>
        <orientation evidence="11">Cytoplasmic side</orientation>
    </subcellularLocation>
</comment>
<feature type="active site" description="Schiff-base intermediate with substrate; via pyruvic acid; for decarboxylase activity" evidence="11">
    <location>
        <position position="996"/>
    </location>
</feature>
<evidence type="ECO:0000256" key="2">
    <source>
        <dbReference type="ARBA" id="ARBA00022516"/>
    </source>
</evidence>
<comment type="function">
    <text evidence="11">Catalyzes the formation of phosphatidylethanolamine (PtdEtn) from phosphatidylserine (PtdSer). Plays a central role in phospholipid metabolism and in the interorganelle trafficking of phosphatidylserine.</text>
</comment>
<comment type="PTM">
    <text evidence="11">Is synthesized initially as an inactive proenzyme. Formation of the active enzyme involves a self-maturation process in which the active site pyruvoyl group is generated from an internal serine residue via an autocatalytic post-translational modification. Two non-identical subunits are generated from the proenzyme in this reaction, and the pyruvate is formed at the N-terminus of the alpha chain, which is derived from the carboxyl end of the proenzyme. The autoendoproteolytic cleavage occurs by a canonical serine protease mechanism, in which the side chain hydroxyl group of the serine supplies its oxygen atom to form the C-terminus of the beta chain, while the remainder of the serine residue undergoes an oxidative deamination to produce ammonia and the pyruvoyl prosthetic group on the alpha chain. During this reaction, the Ser that is part of the protease active site of the proenzyme becomes the pyruvoyl prosthetic group, which constitutes an essential element of the active site of the mature decarboxylase.</text>
</comment>
<evidence type="ECO:0000256" key="10">
    <source>
        <dbReference type="ARBA" id="ARBA00023317"/>
    </source>
</evidence>
<dbReference type="InterPro" id="IPR000008">
    <property type="entry name" value="C2_dom"/>
</dbReference>
<comment type="similarity">
    <text evidence="11">Belongs to the phosphatidylserine decarboxylase family. PSD-B subfamily. Eukaryotic type II sub-subfamily.</text>
</comment>
<dbReference type="PANTHER" id="PTHR10067">
    <property type="entry name" value="PHOSPHATIDYLSERINE DECARBOXYLASE"/>
    <property type="match status" value="1"/>
</dbReference>
<proteinExistence type="inferred from homology"/>
<feature type="modified residue" description="Pyruvic acid (Ser); by autocatalysis" evidence="11">
    <location>
        <position position="996"/>
    </location>
</feature>
<evidence type="ECO:0000256" key="6">
    <source>
        <dbReference type="ARBA" id="ARBA00023145"/>
    </source>
</evidence>
<comment type="pathway">
    <text evidence="1">Lipid metabolism.</text>
</comment>
<keyword evidence="11" id="KW-0967">Endosome</keyword>
<comment type="subunit">
    <text evidence="11">Heterodimer of a large membrane-associated beta subunit and a small pyruvoyl-containing alpha subunit. Interacts with pstB2. This interaction may be a means to structurally tether the donor membrane (ER) harboring PstB2 to acceptor membranes (Golgi/endosomes) harboring PSD2 during PtdSer transport to the site of PtdEtn synthesis.</text>
</comment>
<keyword evidence="15" id="KW-1185">Reference proteome</keyword>
<keyword evidence="7 11" id="KW-0594">Phospholipid biosynthesis</keyword>
<feature type="region of interest" description="Disordered" evidence="12">
    <location>
        <begin position="1"/>
        <end position="23"/>
    </location>
</feature>
<sequence length="1104" mass="125257">MNSSISLAENSRAPNHSSATSLTSFNNVHSDNFKGSEIYHPPGNQLYLKINCNCANNLVPQHPHTTNANAAAATTTGKKKYSSSKSVNPILVVQLNDTVKSTCKKLNTNQPSWNDEIYMPLRNRDVTSLLVFSVWDKHRRYKNYLGELRLDIKDLFITDNGKKFTEKTELKWYQLSSNTDLKTFVTGAILVSFELVIKTNKKKFSMSQLSIEPHNVESSFIAWMSNLITSPGILLKNKVNTNEQGFYDDTLINGSDLESVLTDRSGAPSVAVNKNLLAIPSEDPGSYSDASIVSTDGYLSDVPNGLFAKEPTSPKKSRFRSKIIRKIKEDSDKFEMASRQVLGVVFIEIVSVDDLPPCKNFTRTSFDMDPFVVVSFGKRTFRTGWKRHTLNPVFNERIAFEILPHENNFSIQFLVLDKDHFSFHDDVAHISLPLRDLTEYATVKPTDSDDKIVNRDSNLVLNGNPNDDANDNEHETGYHTDVESDTASKNDFTTRDDESPTNSSVQILGVDSSDGTAEFKKKKLSKLKRKKVTPSSVDPSKFRLMSLSLNLHDQKYIGNYSPKLKIRVRFETYKELRKQFWRVLLNEYHLSEANQNCYDYIELASLLDTLGCNNSDELVDKFYANLNKSTWGGDLLTYDEIIDQLEKYLSDIKDDNQNAKLFEFEKCPICHQKKIYKKPAEDIITHFAICSSKDWSGVSKILSSSYVTPAQATKKWVTKALIKLTYGKYKLGENSANILVQDRMTGIILEEKISVYVRLGIRLLYKGLDKAKSKRVRMILKRMSYKQGSKYDSPQSKQEIKGFISFHKLNLDDCLIQDPSKFETFNDFFYRKLKPNARLIEAEGNDKIISSPADCRCVVFDTIDEATKLWIKGTGFTVQKLIHEDQQIDIPSYSLGIFRLAPQDYHRFHSPVEGTIESIKDIDGEYYTVNPMAIRSQLDVFGENVRSIITIRTKNFQKVYMVAVGAMMVGSIVLTKELGDDIKRGEEIGYFKFGGSTVILLIEGDKFKFDSDLVKNSSSGLETLVRVGQSIGHSPDIEEFRRDHIAFEKLNKQQQLKLIRVLTGGDLKDKHQLSNWEASNLVLEDIDAVEYDQLISDEVSIEGT</sequence>
<feature type="region of interest" description="Disordered" evidence="12">
    <location>
        <begin position="447"/>
        <end position="507"/>
    </location>
</feature>
<dbReference type="SMART" id="SM00239">
    <property type="entry name" value="C2"/>
    <property type="match status" value="2"/>
</dbReference>
<evidence type="ECO:0000256" key="9">
    <source>
        <dbReference type="ARBA" id="ARBA00023264"/>
    </source>
</evidence>
<comment type="caution">
    <text evidence="14">The sequence shown here is derived from an EMBL/GenBank/DDBJ whole genome shotgun (WGS) entry which is preliminary data.</text>
</comment>
<evidence type="ECO:0000256" key="11">
    <source>
        <dbReference type="HAMAP-Rule" id="MF_03209"/>
    </source>
</evidence>
<feature type="active site" description="Charge relay system; for autoendoproteolytic cleavage activity" evidence="11">
    <location>
        <position position="909"/>
    </location>
</feature>
<feature type="compositionally biased region" description="Polar residues" evidence="12">
    <location>
        <begin position="455"/>
        <end position="467"/>
    </location>
</feature>
<comment type="domain">
    <text evidence="11">The C2 domains have an essential, but non-catalytic function. They may facilitate interactions with other proteins and are required for lipid transport function.</text>
</comment>
<dbReference type="GO" id="GO:0004609">
    <property type="term" value="F:phosphatidylserine decarboxylase activity"/>
    <property type="evidence" value="ECO:0007669"/>
    <property type="project" value="UniProtKB-UniRule"/>
</dbReference>
<evidence type="ECO:0000256" key="8">
    <source>
        <dbReference type="ARBA" id="ARBA00023239"/>
    </source>
</evidence>
<dbReference type="NCBIfam" id="TIGR00163">
    <property type="entry name" value="PS_decarb"/>
    <property type="match status" value="1"/>
</dbReference>
<dbReference type="InterPro" id="IPR003817">
    <property type="entry name" value="PS_Dcarbxylase"/>
</dbReference>
<protein>
    <recommendedName>
        <fullName evidence="11">Phosphatidylserine decarboxylase proenzyme 2</fullName>
        <ecNumber evidence="11">4.1.1.65</ecNumber>
    </recommendedName>
    <component>
        <recommendedName>
            <fullName evidence="11">Phosphatidylserine decarboxylase 2 beta chain</fullName>
        </recommendedName>
    </component>
    <component>
        <recommendedName>
            <fullName evidence="11">Phosphatidylserine decarboxylase 2 alpha chain</fullName>
        </recommendedName>
    </component>
</protein>
<dbReference type="OrthoDB" id="67700at2759"/>
<dbReference type="GO" id="GO:0010008">
    <property type="term" value="C:endosome membrane"/>
    <property type="evidence" value="ECO:0007669"/>
    <property type="project" value="UniProtKB-SubCell"/>
</dbReference>
<keyword evidence="5 11" id="KW-0472">Membrane</keyword>
<feature type="chain" id="PRO_5023405799" description="Phosphatidylserine decarboxylase 2 beta chain" evidence="11">
    <location>
        <begin position="1"/>
        <end position="995"/>
    </location>
</feature>
<comment type="pathway">
    <text evidence="11">Phospholipid metabolism; phosphatidylethanolamine biosynthesis; phosphatidylethanolamine from CDP-diacylglycerol: step 2/2.</text>
</comment>
<dbReference type="GO" id="GO:0006646">
    <property type="term" value="P:phosphatidylethanolamine biosynthetic process"/>
    <property type="evidence" value="ECO:0007669"/>
    <property type="project" value="UniProtKB-UniRule"/>
</dbReference>
<dbReference type="PROSITE" id="PS50004">
    <property type="entry name" value="C2"/>
    <property type="match status" value="2"/>
</dbReference>
<feature type="domain" description="C2" evidence="13">
    <location>
        <begin position="326"/>
        <end position="447"/>
    </location>
</feature>
<keyword evidence="9 11" id="KW-1208">Phospholipid metabolism</keyword>
<dbReference type="PANTHER" id="PTHR10067:SF17">
    <property type="entry name" value="PHOSPHATIDYLSERINE DECARBOXYLASE PROENZYME 2"/>
    <property type="match status" value="1"/>
</dbReference>
<keyword evidence="6 11" id="KW-0865">Zymogen</keyword>
<reference evidence="14 15" key="1">
    <citation type="submission" date="2013-02" db="EMBL/GenBank/DDBJ databases">
        <title>Genome sequence of Candida maltosa Xu316, a potential industrial strain for xylitol and ethanol production.</title>
        <authorList>
            <person name="Yu J."/>
            <person name="Wang Q."/>
            <person name="Geng X."/>
            <person name="Bao W."/>
            <person name="He P."/>
            <person name="Cai J."/>
        </authorList>
    </citation>
    <scope>NUCLEOTIDE SEQUENCE [LARGE SCALE GENOMIC DNA]</scope>
    <source>
        <strain evidence="15">Xu316</strain>
    </source>
</reference>
<dbReference type="EMBL" id="AOGT01001971">
    <property type="protein sequence ID" value="EMG46545.1"/>
    <property type="molecule type" value="Genomic_DNA"/>
</dbReference>
<feature type="active site" description="Charge relay system; for autoendoproteolytic cleavage activity" evidence="11">
    <location>
        <position position="996"/>
    </location>
</feature>
<keyword evidence="2 11" id="KW-0444">Lipid biosynthesis</keyword>
<dbReference type="STRING" id="1245528.M3JUJ5"/>
<dbReference type="Gene3D" id="2.60.40.150">
    <property type="entry name" value="C2 domain"/>
    <property type="match status" value="2"/>
</dbReference>
<accession>M3JUJ5</accession>
<evidence type="ECO:0000313" key="15">
    <source>
        <dbReference type="Proteomes" id="UP000011777"/>
    </source>
</evidence>
<evidence type="ECO:0000313" key="14">
    <source>
        <dbReference type="EMBL" id="EMG46545.1"/>
    </source>
</evidence>
<dbReference type="Pfam" id="PF02666">
    <property type="entry name" value="PS_Dcarbxylase"/>
    <property type="match status" value="1"/>
</dbReference>
<dbReference type="InterPro" id="IPR033179">
    <property type="entry name" value="PSD_type2_pro"/>
</dbReference>
<organism evidence="14 15">
    <name type="scientific">Candida maltosa (strain Xu316)</name>
    <name type="common">Yeast</name>
    <dbReference type="NCBI Taxonomy" id="1245528"/>
    <lineage>
        <taxon>Eukaryota</taxon>
        <taxon>Fungi</taxon>
        <taxon>Dikarya</taxon>
        <taxon>Ascomycota</taxon>
        <taxon>Saccharomycotina</taxon>
        <taxon>Pichiomycetes</taxon>
        <taxon>Debaryomycetaceae</taxon>
        <taxon>Candida/Lodderomyces clade</taxon>
        <taxon>Candida</taxon>
    </lineage>
</organism>
<dbReference type="SUPFAM" id="SSF49562">
    <property type="entry name" value="C2 domain (Calcium/lipid-binding domain, CaLB)"/>
    <property type="match status" value="2"/>
</dbReference>